<evidence type="ECO:0000259" key="1">
    <source>
        <dbReference type="PROSITE" id="PS50837"/>
    </source>
</evidence>
<dbReference type="PANTHER" id="PTHR46844">
    <property type="entry name" value="SLR5058 PROTEIN"/>
    <property type="match status" value="1"/>
</dbReference>
<reference evidence="2 3" key="1">
    <citation type="submission" date="2024-09" db="EMBL/GenBank/DDBJ databases">
        <authorList>
            <person name="Sun Q."/>
            <person name="Mori K."/>
        </authorList>
    </citation>
    <scope>NUCLEOTIDE SEQUENCE [LARGE SCALE GENOMIC DNA]</scope>
    <source>
        <strain evidence="2 3">JCM 13519</strain>
    </source>
</reference>
<sequence length="973" mass="107847">MEPLATAAATVSIASGTSTLLQTGTKGVRSAYRRARLSGTIDQKWLKLSALSGGERMLSAAQVSDIHAFLESDPVKPILSLLALGTVLSEAEDVVEGARTAFLNECKRWNIQGGQKWVKSGDALFASIAALFRGSLPDSSHSPELQDEIEAYSEFLATPLRLKENEGANRAYIGRLLALTGDLGTLQKTAELSVNLADSIRAGEQDPIIGHAEVDSQVSFDDLYVSRDFVGVSTDSIEDSGGLVSSGAPFRVLIMGSPGAGKSTFVKFLTAGLANPQMRNPVLPSVVLKCRDYARDGFTNSLVGYASKQLSAEHLPVKESALEALLLTGKIAVVFDGLDEITDLPRRQDMVKRIHRLTAQFPSASILVTTREVGYVNAPLNAKVFRSVRLQEFSDDQIEEYCTRWFGKNKRDNLVDHFLAESEAVSDLRANPLLLSLLCILYRDSGAIPANRRGIYRECAQLLFHKWDAHRQIRHFEVLPDYMDRLMEEIARWIYNSSAAQAGLEEQIIVKSLSNYMVSDLGFMQSKAESTAKDFLDFCAGRAWLLGVTGTSKYGGQRIFSFTHRTFYEFFAAEAFAREAENAADMATRLREAYEKDSTSLLPELLIQSFDQTRTRGATNVFISLCLGATPPTLLLRLMDGANLAPHAREKGFEIITQGWELASDPEIFTALLQISGPARDHFQSEYLRPGSASLTRRKFLYGWASLQLSGSGTRFNEAWSPVVTEVLETYAEELASLNDAVTMNWLLGSGKEARAASDMWDYFVCYGLYGWVPGVAWWLIDGALNQGMTEAPGEQSGKALERLVRELNEGAKFPWPVIKQLRGSLELVQAQERTWGAPSDSTAFLRTARTLLAYVVLALTEGRTDESELANSLAGRWPELTTILALREAAGRRSRKRSRPGLNASFVLEMPDRFEKWAQGSDDFVDFDPFDDDPVGIKFRNHPPLNWDWNPTFEWKSSVPVRKTPYTRPPRP</sequence>
<dbReference type="RefSeq" id="WP_345045054.1">
    <property type="nucleotide sequence ID" value="NZ_BAABED010000001.1"/>
</dbReference>
<proteinExistence type="predicted"/>
<evidence type="ECO:0000313" key="2">
    <source>
        <dbReference type="EMBL" id="MFB9716978.1"/>
    </source>
</evidence>
<dbReference type="CDD" id="cd02019">
    <property type="entry name" value="NK"/>
    <property type="match status" value="1"/>
</dbReference>
<evidence type="ECO:0000313" key="3">
    <source>
        <dbReference type="Proteomes" id="UP001589536"/>
    </source>
</evidence>
<organism evidence="2 3">
    <name type="scientific">Arthrobacter methylotrophus</name>
    <dbReference type="NCBI Taxonomy" id="121291"/>
    <lineage>
        <taxon>Bacteria</taxon>
        <taxon>Bacillati</taxon>
        <taxon>Actinomycetota</taxon>
        <taxon>Actinomycetes</taxon>
        <taxon>Micrococcales</taxon>
        <taxon>Micrococcaceae</taxon>
        <taxon>Arthrobacter</taxon>
    </lineage>
</organism>
<keyword evidence="3" id="KW-1185">Reference proteome</keyword>
<gene>
    <name evidence="2" type="ORF">ACFFPI_23050</name>
</gene>
<feature type="domain" description="NACHT" evidence="1">
    <location>
        <begin position="250"/>
        <end position="444"/>
    </location>
</feature>
<dbReference type="InterPro" id="IPR027417">
    <property type="entry name" value="P-loop_NTPase"/>
</dbReference>
<dbReference type="EMBL" id="JBHMBH010000072">
    <property type="protein sequence ID" value="MFB9716978.1"/>
    <property type="molecule type" value="Genomic_DNA"/>
</dbReference>
<dbReference type="PROSITE" id="PS50837">
    <property type="entry name" value="NACHT"/>
    <property type="match status" value="1"/>
</dbReference>
<dbReference type="Proteomes" id="UP001589536">
    <property type="component" value="Unassembled WGS sequence"/>
</dbReference>
<dbReference type="SUPFAM" id="SSF52540">
    <property type="entry name" value="P-loop containing nucleoside triphosphate hydrolases"/>
    <property type="match status" value="1"/>
</dbReference>
<accession>A0ABV5UXP7</accession>
<dbReference type="InterPro" id="IPR007111">
    <property type="entry name" value="NACHT_NTPase"/>
</dbReference>
<comment type="caution">
    <text evidence="2">The sequence shown here is derived from an EMBL/GenBank/DDBJ whole genome shotgun (WGS) entry which is preliminary data.</text>
</comment>
<dbReference type="PANTHER" id="PTHR46844:SF1">
    <property type="entry name" value="SLR5058 PROTEIN"/>
    <property type="match status" value="1"/>
</dbReference>
<dbReference type="Gene3D" id="3.40.50.300">
    <property type="entry name" value="P-loop containing nucleotide triphosphate hydrolases"/>
    <property type="match status" value="1"/>
</dbReference>
<dbReference type="Pfam" id="PF05729">
    <property type="entry name" value="NACHT"/>
    <property type="match status" value="1"/>
</dbReference>
<name>A0ABV5UXP7_9MICC</name>
<protein>
    <submittedName>
        <fullName evidence="2">NACHT domain-containing protein</fullName>
    </submittedName>
</protein>